<feature type="region of interest" description="Disordered" evidence="1">
    <location>
        <begin position="1"/>
        <end position="28"/>
    </location>
</feature>
<dbReference type="Proteomes" id="UP001396334">
    <property type="component" value="Unassembled WGS sequence"/>
</dbReference>
<name>A0ABR2S043_9ROSI</name>
<keyword evidence="3" id="KW-1185">Reference proteome</keyword>
<accession>A0ABR2S043</accession>
<gene>
    <name evidence="2" type="ORF">V6N11_001574</name>
</gene>
<proteinExistence type="predicted"/>
<protein>
    <submittedName>
        <fullName evidence="2">Uncharacterized protein</fullName>
    </submittedName>
</protein>
<sequence length="86" mass="9714">MEPSPSTDMRFSRPATGGTDARSGRLGATPTFPRAIPVLFDLFRHDMRLWKAYSMTLQSHPSFAEYHDLLDDLEEKLSSPANSEEK</sequence>
<comment type="caution">
    <text evidence="2">The sequence shown here is derived from an EMBL/GenBank/DDBJ whole genome shotgun (WGS) entry which is preliminary data.</text>
</comment>
<evidence type="ECO:0000256" key="1">
    <source>
        <dbReference type="SAM" id="MobiDB-lite"/>
    </source>
</evidence>
<reference evidence="2 3" key="1">
    <citation type="journal article" date="2024" name="G3 (Bethesda)">
        <title>Genome assembly of Hibiscus sabdariffa L. provides insights into metabolisms of medicinal natural products.</title>
        <authorList>
            <person name="Kim T."/>
        </authorList>
    </citation>
    <scope>NUCLEOTIDE SEQUENCE [LARGE SCALE GENOMIC DNA]</scope>
    <source>
        <strain evidence="2">TK-2024</strain>
        <tissue evidence="2">Old leaves</tissue>
    </source>
</reference>
<evidence type="ECO:0000313" key="3">
    <source>
        <dbReference type="Proteomes" id="UP001396334"/>
    </source>
</evidence>
<dbReference type="EMBL" id="JBBPBN010000019">
    <property type="protein sequence ID" value="KAK9018603.1"/>
    <property type="molecule type" value="Genomic_DNA"/>
</dbReference>
<evidence type="ECO:0000313" key="2">
    <source>
        <dbReference type="EMBL" id="KAK9018603.1"/>
    </source>
</evidence>
<organism evidence="2 3">
    <name type="scientific">Hibiscus sabdariffa</name>
    <name type="common">roselle</name>
    <dbReference type="NCBI Taxonomy" id="183260"/>
    <lineage>
        <taxon>Eukaryota</taxon>
        <taxon>Viridiplantae</taxon>
        <taxon>Streptophyta</taxon>
        <taxon>Embryophyta</taxon>
        <taxon>Tracheophyta</taxon>
        <taxon>Spermatophyta</taxon>
        <taxon>Magnoliopsida</taxon>
        <taxon>eudicotyledons</taxon>
        <taxon>Gunneridae</taxon>
        <taxon>Pentapetalae</taxon>
        <taxon>rosids</taxon>
        <taxon>malvids</taxon>
        <taxon>Malvales</taxon>
        <taxon>Malvaceae</taxon>
        <taxon>Malvoideae</taxon>
        <taxon>Hibiscus</taxon>
    </lineage>
</organism>